<dbReference type="AlphaFoldDB" id="A0A1M5SK73"/>
<proteinExistence type="predicted"/>
<gene>
    <name evidence="2" type="ORF">SAMN05444169_7196</name>
</gene>
<feature type="region of interest" description="Disordered" evidence="1">
    <location>
        <begin position="1"/>
        <end position="30"/>
    </location>
</feature>
<name>A0A1M5SK73_9BRAD</name>
<evidence type="ECO:0000313" key="2">
    <source>
        <dbReference type="EMBL" id="SHH38946.1"/>
    </source>
</evidence>
<dbReference type="Proteomes" id="UP000190675">
    <property type="component" value="Chromosome I"/>
</dbReference>
<sequence>MGKSDTPDNSKYPPVKPTAASTPPNGDERRRIIEEYARPLREFREAIKAILRRLTH</sequence>
<accession>A0A1M5SK73</accession>
<protein>
    <submittedName>
        <fullName evidence="2">Uncharacterized protein</fullName>
    </submittedName>
</protein>
<evidence type="ECO:0000313" key="3">
    <source>
        <dbReference type="Proteomes" id="UP000190675"/>
    </source>
</evidence>
<organism evidence="2 3">
    <name type="scientific">Bradyrhizobium erythrophlei</name>
    <dbReference type="NCBI Taxonomy" id="1437360"/>
    <lineage>
        <taxon>Bacteria</taxon>
        <taxon>Pseudomonadati</taxon>
        <taxon>Pseudomonadota</taxon>
        <taxon>Alphaproteobacteria</taxon>
        <taxon>Hyphomicrobiales</taxon>
        <taxon>Nitrobacteraceae</taxon>
        <taxon>Bradyrhizobium</taxon>
    </lineage>
</organism>
<reference evidence="2 3" key="1">
    <citation type="submission" date="2016-11" db="EMBL/GenBank/DDBJ databases">
        <authorList>
            <person name="Jaros S."/>
            <person name="Januszkiewicz K."/>
            <person name="Wedrychowicz H."/>
        </authorList>
    </citation>
    <scope>NUCLEOTIDE SEQUENCE [LARGE SCALE GENOMIC DNA]</scope>
    <source>
        <strain evidence="2 3">GAS242</strain>
    </source>
</reference>
<dbReference type="EMBL" id="LT670818">
    <property type="protein sequence ID" value="SHH38946.1"/>
    <property type="molecule type" value="Genomic_DNA"/>
</dbReference>
<evidence type="ECO:0000256" key="1">
    <source>
        <dbReference type="SAM" id="MobiDB-lite"/>
    </source>
</evidence>
<dbReference type="RefSeq" id="WP_154073614.1">
    <property type="nucleotide sequence ID" value="NZ_LT670818.1"/>
</dbReference>